<dbReference type="EMBL" id="OPYN01000207">
    <property type="protein sequence ID" value="SPO63457.1"/>
    <property type="molecule type" value="Genomic_DNA"/>
</dbReference>
<accession>A0AAQ1PD02</accession>
<protein>
    <submittedName>
        <fullName evidence="1">Uncharacterized protein</fullName>
    </submittedName>
</protein>
<name>A0AAQ1PD02_9PSED</name>
<sequence>MSSGWRGGCSLPVCRAGRCLPIGLLVLFDRFGERLRVEGPVVRTYRIERTTAISWGLLRVGPYKGIL</sequence>
<keyword evidence="2" id="KW-1185">Reference proteome</keyword>
<proteinExistence type="predicted"/>
<reference evidence="1 2" key="1">
    <citation type="submission" date="2018-02" db="EMBL/GenBank/DDBJ databases">
        <authorList>
            <person name="Dubost A."/>
        </authorList>
    </citation>
    <scope>NUCLEOTIDE SEQUENCE [LARGE SCALE GENOMIC DNA]</scope>
    <source>
        <strain evidence="2">JV551A3</strain>
    </source>
</reference>
<comment type="caution">
    <text evidence="1">The sequence shown here is derived from an EMBL/GenBank/DDBJ whole genome shotgun (WGS) entry which is preliminary data.</text>
</comment>
<organism evidence="1 2">
    <name type="scientific">Pseudomonas inefficax</name>
    <dbReference type="NCBI Taxonomy" id="2078786"/>
    <lineage>
        <taxon>Bacteria</taxon>
        <taxon>Pseudomonadati</taxon>
        <taxon>Pseudomonadota</taxon>
        <taxon>Gammaproteobacteria</taxon>
        <taxon>Pseudomonadales</taxon>
        <taxon>Pseudomonadaceae</taxon>
        <taxon>Pseudomonas</taxon>
    </lineage>
</organism>
<dbReference type="Proteomes" id="UP000294335">
    <property type="component" value="Unassembled WGS sequence"/>
</dbReference>
<evidence type="ECO:0000313" key="2">
    <source>
        <dbReference type="Proteomes" id="UP000294335"/>
    </source>
</evidence>
<gene>
    <name evidence="1" type="ORF">JV551A3_V1_2070221</name>
</gene>
<evidence type="ECO:0000313" key="1">
    <source>
        <dbReference type="EMBL" id="SPO63457.1"/>
    </source>
</evidence>
<dbReference type="AlphaFoldDB" id="A0AAQ1PD02"/>